<sequence>MGRDKSSLAGTVGVRLPTLIEEMIMCTTATRTTTRRAALGGVVAAALLLTSACGSDSDEAAPPASGGQPEQTESSSASDSGGDAEEGAETYTGGGAISPVRFTATSPDGEQVEVQLLGMADIKAKGMTDTAWLPQTRYDDAQEWLDELVNGEQITLIEDPASPEETTEDGALLRYVDSTGTSAYIDSDDVAVALINFYGGVADNDEKWSGLERYDEYVEASLTAEERNGGLLGENELVAVIEDGSGYEYSK</sequence>
<evidence type="ECO:0000313" key="3">
    <source>
        <dbReference type="EMBL" id="SMX88782.1"/>
    </source>
</evidence>
<gene>
    <name evidence="3" type="ORF">BAURA63_02439</name>
    <name evidence="2" type="ORF">CIK59_10005</name>
</gene>
<evidence type="ECO:0000313" key="4">
    <source>
        <dbReference type="Proteomes" id="UP000217881"/>
    </source>
</evidence>
<dbReference type="EMBL" id="NRHA01000012">
    <property type="protein sequence ID" value="PCC53611.1"/>
    <property type="molecule type" value="Genomic_DNA"/>
</dbReference>
<reference evidence="3 5" key="2">
    <citation type="submission" date="2017-03" db="EMBL/GenBank/DDBJ databases">
        <authorList>
            <person name="Afonso C.L."/>
            <person name="Miller P.J."/>
            <person name="Scott M.A."/>
            <person name="Spackman E."/>
            <person name="Goraichik I."/>
            <person name="Dimitrov K.M."/>
            <person name="Suarez D.L."/>
            <person name="Swayne D.E."/>
        </authorList>
    </citation>
    <scope>NUCLEOTIDE SEQUENCE [LARGE SCALE GENOMIC DNA]</scope>
    <source>
        <strain evidence="3">6</strain>
        <strain evidence="5">6(3)</strain>
    </source>
</reference>
<evidence type="ECO:0000313" key="2">
    <source>
        <dbReference type="EMBL" id="PCC53611.1"/>
    </source>
</evidence>
<feature type="region of interest" description="Disordered" evidence="1">
    <location>
        <begin position="55"/>
        <end position="107"/>
    </location>
</feature>
<proteinExistence type="predicted"/>
<name>A0A2A3ZQ65_BREAU</name>
<dbReference type="Proteomes" id="UP000234327">
    <property type="component" value="Unassembled WGS sequence"/>
</dbReference>
<dbReference type="EMBL" id="FXYZ01000010">
    <property type="protein sequence ID" value="SMX88782.1"/>
    <property type="molecule type" value="Genomic_DNA"/>
</dbReference>
<accession>A0A2H1JNY0</accession>
<protein>
    <submittedName>
        <fullName evidence="2">Uncharacterized protein</fullName>
    </submittedName>
</protein>
<evidence type="ECO:0000313" key="5">
    <source>
        <dbReference type="Proteomes" id="UP000234327"/>
    </source>
</evidence>
<dbReference type="Proteomes" id="UP000217881">
    <property type="component" value="Unassembled WGS sequence"/>
</dbReference>
<reference evidence="2 4" key="1">
    <citation type="journal article" date="2017" name="Elife">
        <title>Extensive horizontal gene transfer in cheese-associated bacteria.</title>
        <authorList>
            <person name="Bonham K.S."/>
            <person name="Wolfe B.E."/>
            <person name="Dutton R.J."/>
        </authorList>
    </citation>
    <scope>NUCLEOTIDE SEQUENCE [LARGE SCALE GENOMIC DNA]</scope>
    <source>
        <strain evidence="2 4">738_8</strain>
    </source>
</reference>
<dbReference type="RefSeq" id="WP_069600037.1">
    <property type="nucleotide sequence ID" value="NZ_CP017150.1"/>
</dbReference>
<evidence type="ECO:0000256" key="1">
    <source>
        <dbReference type="SAM" id="MobiDB-lite"/>
    </source>
</evidence>
<dbReference type="GeneID" id="60906102"/>
<accession>A0A2A3ZQ65</accession>
<organism evidence="2 4">
    <name type="scientific">Brevibacterium aurantiacum</name>
    <dbReference type="NCBI Taxonomy" id="273384"/>
    <lineage>
        <taxon>Bacteria</taxon>
        <taxon>Bacillati</taxon>
        <taxon>Actinomycetota</taxon>
        <taxon>Actinomycetes</taxon>
        <taxon>Micrococcales</taxon>
        <taxon>Brevibacteriaceae</taxon>
        <taxon>Brevibacterium</taxon>
    </lineage>
</organism>
<dbReference type="AlphaFoldDB" id="A0A2A3ZQ65"/>